<organism evidence="1 2">
    <name type="scientific">Acinetobacter haemolyticus ATCC 19194</name>
    <dbReference type="NCBI Taxonomy" id="707232"/>
    <lineage>
        <taxon>Bacteria</taxon>
        <taxon>Pseudomonadati</taxon>
        <taxon>Pseudomonadota</taxon>
        <taxon>Gammaproteobacteria</taxon>
        <taxon>Moraxellales</taxon>
        <taxon>Moraxellaceae</taxon>
        <taxon>Acinetobacter</taxon>
    </lineage>
</organism>
<dbReference type="AlphaFoldDB" id="D4XSV5"/>
<proteinExistence type="predicted"/>
<dbReference type="EMBL" id="ADMT01000208">
    <property type="protein sequence ID" value="EFF81732.1"/>
    <property type="molecule type" value="Genomic_DNA"/>
</dbReference>
<gene>
    <name evidence="1" type="ORF">HMP0015_2797</name>
</gene>
<evidence type="ECO:0000313" key="1">
    <source>
        <dbReference type="EMBL" id="EFF81732.1"/>
    </source>
</evidence>
<evidence type="ECO:0000313" key="2">
    <source>
        <dbReference type="Proteomes" id="UP000003085"/>
    </source>
</evidence>
<protein>
    <submittedName>
        <fullName evidence="1">Uncharacterized protein</fullName>
    </submittedName>
</protein>
<comment type="caution">
    <text evidence="1">The sequence shown here is derived from an EMBL/GenBank/DDBJ whole genome shotgun (WGS) entry which is preliminary data.</text>
</comment>
<sequence length="229" mass="26346">MISMSYSILLKINTTTYSQFEVIRQRLNTGSDENQSRVLGEVLSEIACDIVEQVFSVLLIQNRKPTHLTQKYTVESEKIIQQIIAAVRKYMPWSIALFGNERLCPFVNYFSNMIKYHDEQVYVSYPIDHHLVQQAHALVEQLKNNETQDMMDVFQTLIQIVDLGVTNLIREPKKCLNFNRVVDKTLNGVINLTANLSYKRLEKMGEQVDTGAATACVNHFLAFMHTEPN</sequence>
<dbReference type="Proteomes" id="UP000003085">
    <property type="component" value="Unassembled WGS sequence"/>
</dbReference>
<accession>D4XSV5</accession>
<dbReference type="HOGENOM" id="CLU_1253677_0_0_6"/>
<name>D4XSV5_ACIHA</name>
<reference evidence="2" key="1">
    <citation type="submission" date="2010-03" db="EMBL/GenBank/DDBJ databases">
        <title>Complete sequence of Mobiluncus curtisii ATCC 43063.</title>
        <authorList>
            <person name="Muzny D."/>
            <person name="Qin X."/>
            <person name="Deng J."/>
            <person name="Jiang H."/>
            <person name="Liu Y."/>
            <person name="Qu J."/>
            <person name="Song X.-Z."/>
            <person name="Zhang L."/>
            <person name="Thornton R."/>
            <person name="Coyle M."/>
            <person name="Francisco L."/>
            <person name="Jackson L."/>
            <person name="Javaid M."/>
            <person name="Korchina V."/>
            <person name="Kovar C."/>
            <person name="Mata R."/>
            <person name="Mathew T."/>
            <person name="Ngo R."/>
            <person name="Nguyen L."/>
            <person name="Nguyen N."/>
            <person name="Okwuonu G."/>
            <person name="Ongeri F."/>
            <person name="Pham C."/>
            <person name="Simmons D."/>
            <person name="Wilczek-Boney K."/>
            <person name="Hale W."/>
            <person name="Jakkamsetti A."/>
            <person name="Pham P."/>
            <person name="Ruth R."/>
            <person name="San Lucas F."/>
            <person name="Warren J."/>
            <person name="Zhang J."/>
            <person name="Zhao Z."/>
            <person name="Zhou C."/>
            <person name="Zhu D."/>
            <person name="Lee S."/>
            <person name="Bess C."/>
            <person name="Blankenburg K."/>
            <person name="Forbes L."/>
            <person name="Fu Q."/>
            <person name="Gubbala S."/>
            <person name="Hirani K."/>
            <person name="Jayaseelan J.C."/>
            <person name="Lara F."/>
            <person name="Munidasa M."/>
            <person name="Palculict T."/>
            <person name="Patil S."/>
            <person name="Pu L.-L."/>
            <person name="Saada N."/>
            <person name="Tang L."/>
            <person name="Weissenberger G."/>
            <person name="Zhu Y."/>
            <person name="Hemphill L."/>
            <person name="Shang Y."/>
            <person name="Youmans B."/>
            <person name="Ayvaz T."/>
            <person name="Ross M."/>
            <person name="Santibanez J."/>
            <person name="Aqrawi P."/>
            <person name="Gross S."/>
            <person name="Joshi V."/>
            <person name="Fowler G."/>
            <person name="Nazareth L."/>
            <person name="Reid J."/>
            <person name="Worley K."/>
            <person name="Petrosino J."/>
            <person name="Highlander S."/>
            <person name="Gibbs R."/>
            <person name="Gibbs R."/>
        </authorList>
    </citation>
    <scope>NUCLEOTIDE SEQUENCE [LARGE SCALE GENOMIC DNA]</scope>
    <source>
        <strain evidence="2">ATCC 19194</strain>
    </source>
</reference>